<keyword evidence="1" id="KW-1133">Transmembrane helix</keyword>
<dbReference type="OrthoDB" id="5148851at2"/>
<gene>
    <name evidence="2" type="ORF">ET495_10030</name>
</gene>
<keyword evidence="1" id="KW-0472">Membrane</keyword>
<dbReference type="KEGG" id="xyl:ET495_10030"/>
<keyword evidence="3" id="KW-1185">Reference proteome</keyword>
<dbReference type="AlphaFoldDB" id="A0A4P6EQ52"/>
<evidence type="ECO:0000313" key="2">
    <source>
        <dbReference type="EMBL" id="QAY63529.1"/>
    </source>
</evidence>
<dbReference type="EMBL" id="CP035495">
    <property type="protein sequence ID" value="QAY63529.1"/>
    <property type="molecule type" value="Genomic_DNA"/>
</dbReference>
<feature type="transmembrane region" description="Helical" evidence="1">
    <location>
        <begin position="31"/>
        <end position="55"/>
    </location>
</feature>
<protein>
    <submittedName>
        <fullName evidence="2">Uncharacterized protein</fullName>
    </submittedName>
</protein>
<organism evidence="2 3">
    <name type="scientific">Xylanimonas allomyrinae</name>
    <dbReference type="NCBI Taxonomy" id="2509459"/>
    <lineage>
        <taxon>Bacteria</taxon>
        <taxon>Bacillati</taxon>
        <taxon>Actinomycetota</taxon>
        <taxon>Actinomycetes</taxon>
        <taxon>Micrococcales</taxon>
        <taxon>Promicromonosporaceae</taxon>
        <taxon>Xylanimonas</taxon>
    </lineage>
</organism>
<sequence>MSHFFAMIAVAKAWLIKPDDDPERGSHTTDVVLWTLGVIVIAGIVIAAVTAYVTAQAGRIQ</sequence>
<proteinExistence type="predicted"/>
<reference evidence="2 3" key="1">
    <citation type="submission" date="2019-01" db="EMBL/GenBank/DDBJ databases">
        <title>Genome sequencing of strain 2JSPR-7.</title>
        <authorList>
            <person name="Heo J."/>
            <person name="Kim S.-J."/>
            <person name="Kim J.-S."/>
            <person name="Hong S.-B."/>
            <person name="Kwon S.-W."/>
        </authorList>
    </citation>
    <scope>NUCLEOTIDE SEQUENCE [LARGE SCALE GENOMIC DNA]</scope>
    <source>
        <strain evidence="2 3">2JSPR-7</strain>
    </source>
</reference>
<dbReference type="RefSeq" id="WP_129204672.1">
    <property type="nucleotide sequence ID" value="NZ_CP035495.1"/>
</dbReference>
<dbReference type="Proteomes" id="UP000291758">
    <property type="component" value="Chromosome"/>
</dbReference>
<evidence type="ECO:0000313" key="3">
    <source>
        <dbReference type="Proteomes" id="UP000291758"/>
    </source>
</evidence>
<accession>A0A4P6EQ52</accession>
<name>A0A4P6EQ52_9MICO</name>
<evidence type="ECO:0000256" key="1">
    <source>
        <dbReference type="SAM" id="Phobius"/>
    </source>
</evidence>
<keyword evidence="1" id="KW-0812">Transmembrane</keyword>